<accession>A0A850Z385</accession>
<dbReference type="Pfam" id="PF00435">
    <property type="entry name" value="Spectrin"/>
    <property type="match status" value="7"/>
</dbReference>
<evidence type="ECO:0000256" key="2">
    <source>
        <dbReference type="ARBA" id="ARBA00023203"/>
    </source>
</evidence>
<comment type="caution">
    <text evidence="5">The sequence shown here is derived from an EMBL/GenBank/DDBJ whole genome shotgun (WGS) entry which is preliminary data.</text>
</comment>
<dbReference type="GO" id="GO:0003779">
    <property type="term" value="F:actin binding"/>
    <property type="evidence" value="ECO:0007669"/>
    <property type="project" value="UniProtKB-KW"/>
</dbReference>
<sequence>PQVRLQSRDFGQHLSQVDDLLQIHALVEGDVAAQAERVRSVGAAAERFLGEGGGYRPCPPEQLRARVAALELRYRGLSALSAQRRLRLERSRRLWKFLWDAGEEEAWMREQERLLRCPELGRDLPGALRLLSQLEAIRGALGGRAGPLEQLLERGRELLAQGAPDGAAGSVEATPGPTGSAAGSMGSAKPSEPTAGSAAGSAEPPESENASLGRAAGCPGSTEGLSASAPGPSGRPDGSTEPPEGPPGPTPGSPDPAAAVSRRIRELDIPGIGGIPRISGIPTSGTVLLGLPVSPEFPAPARHSRYPGRSRYPGDSRRSRRFETLEPELAALAARVASVGRVTQELQGSGDRNRESARETWEQLRDRWERFRALAERKKVALTAALNIHNFRLECHETRGWMREKTAAIEATRALGRDLAGITALQGKLSGMGRDLDAIQGKLRELRAEGEKLQGEQPERAPEIREGLAGLEAEWDALRRCHRSREESLGQARRLQGFLRDLAALQAWLSRTRAAAGSEDVPASLAEAEGSLRQHDSLRTEISHYGADYRSARAAGREVTRGQTDPQSLSLLQRLEALDADWEELGRVWEKRQRLLAQAVAFHVFLRDAKQVEGALGKQEHTLAHTEMPGTVPGAEAAVRRLEEFLAALDTGAERVRALTDTGRKLLDEGGVHTEKVRETVESVESRHQKIRESAQELLGRLRDNWELQKFLQDGQELTLWLNEKLPVARDVSYEGARDLQGKWQKHQAFAAELAANRGWLEALEKVG</sequence>
<proteinExistence type="predicted"/>
<feature type="non-terminal residue" evidence="5">
    <location>
        <position position="768"/>
    </location>
</feature>
<dbReference type="PANTHER" id="PTHR11915">
    <property type="entry name" value="SPECTRIN/FILAMIN RELATED CYTOSKELETAL PROTEIN"/>
    <property type="match status" value="1"/>
</dbReference>
<evidence type="ECO:0000256" key="4">
    <source>
        <dbReference type="SAM" id="MobiDB-lite"/>
    </source>
</evidence>
<evidence type="ECO:0000313" key="5">
    <source>
        <dbReference type="EMBL" id="NWI00353.1"/>
    </source>
</evidence>
<dbReference type="InterPro" id="IPR018159">
    <property type="entry name" value="Spectrin/alpha-actinin"/>
</dbReference>
<dbReference type="CDD" id="cd00176">
    <property type="entry name" value="SPEC"/>
    <property type="match status" value="3"/>
</dbReference>
<keyword evidence="6" id="KW-1185">Reference proteome</keyword>
<keyword evidence="3" id="KW-0175">Coiled coil</keyword>
<dbReference type="OrthoDB" id="5865767at2759"/>
<feature type="region of interest" description="Disordered" evidence="4">
    <location>
        <begin position="163"/>
        <end position="258"/>
    </location>
</feature>
<organism evidence="5 6">
    <name type="scientific">Tichodroma muraria</name>
    <dbReference type="NCBI Taxonomy" id="237442"/>
    <lineage>
        <taxon>Eukaryota</taxon>
        <taxon>Metazoa</taxon>
        <taxon>Chordata</taxon>
        <taxon>Craniata</taxon>
        <taxon>Vertebrata</taxon>
        <taxon>Euteleostomi</taxon>
        <taxon>Archelosauria</taxon>
        <taxon>Archosauria</taxon>
        <taxon>Dinosauria</taxon>
        <taxon>Saurischia</taxon>
        <taxon>Theropoda</taxon>
        <taxon>Coelurosauria</taxon>
        <taxon>Aves</taxon>
        <taxon>Neognathae</taxon>
        <taxon>Neoaves</taxon>
        <taxon>Telluraves</taxon>
        <taxon>Australaves</taxon>
        <taxon>Passeriformes</taxon>
        <taxon>Sittidae</taxon>
        <taxon>Tichodroma</taxon>
    </lineage>
</organism>
<reference evidence="5" key="1">
    <citation type="submission" date="2019-09" db="EMBL/GenBank/DDBJ databases">
        <title>Bird 10,000 Genomes (B10K) Project - Family phase.</title>
        <authorList>
            <person name="Zhang G."/>
        </authorList>
    </citation>
    <scope>NUCLEOTIDE SEQUENCE</scope>
    <source>
        <strain evidence="5">B10K-DU-012-47</strain>
    </source>
</reference>
<evidence type="ECO:0000256" key="3">
    <source>
        <dbReference type="SAM" id="Coils"/>
    </source>
</evidence>
<protein>
    <submittedName>
        <fullName evidence="5">SPTB2 protein</fullName>
    </submittedName>
</protein>
<dbReference type="InterPro" id="IPR002017">
    <property type="entry name" value="Spectrin_repeat"/>
</dbReference>
<feature type="non-terminal residue" evidence="5">
    <location>
        <position position="1"/>
    </location>
</feature>
<dbReference type="EMBL" id="WAAG01032367">
    <property type="protein sequence ID" value="NWI00353.1"/>
    <property type="molecule type" value="Genomic_DNA"/>
</dbReference>
<feature type="compositionally biased region" description="Pro residues" evidence="4">
    <location>
        <begin position="243"/>
        <end position="254"/>
    </location>
</feature>
<gene>
    <name evidence="5" type="primary">Sptbn1_1</name>
    <name evidence="5" type="ORF">TICMUR_R00941</name>
</gene>
<feature type="region of interest" description="Disordered" evidence="4">
    <location>
        <begin position="297"/>
        <end position="320"/>
    </location>
</feature>
<evidence type="ECO:0000256" key="1">
    <source>
        <dbReference type="ARBA" id="ARBA00022737"/>
    </source>
</evidence>
<dbReference type="SUPFAM" id="SSF46966">
    <property type="entry name" value="Spectrin repeat"/>
    <property type="match status" value="5"/>
</dbReference>
<keyword evidence="2" id="KW-0009">Actin-binding</keyword>
<dbReference type="Proteomes" id="UP000629438">
    <property type="component" value="Unassembled WGS sequence"/>
</dbReference>
<feature type="coiled-coil region" evidence="3">
    <location>
        <begin position="429"/>
        <end position="456"/>
    </location>
</feature>
<dbReference type="AlphaFoldDB" id="A0A850Z385"/>
<evidence type="ECO:0000313" key="6">
    <source>
        <dbReference type="Proteomes" id="UP000629438"/>
    </source>
</evidence>
<dbReference type="SMART" id="SM00150">
    <property type="entry name" value="SPEC"/>
    <property type="match status" value="5"/>
</dbReference>
<dbReference type="Gene3D" id="1.20.58.60">
    <property type="match status" value="6"/>
</dbReference>
<name>A0A850Z385_9PASS</name>
<keyword evidence="1" id="KW-0677">Repeat</keyword>